<evidence type="ECO:0000256" key="1">
    <source>
        <dbReference type="ARBA" id="ARBA00022801"/>
    </source>
</evidence>
<dbReference type="Pfam" id="PF12697">
    <property type="entry name" value="Abhydrolase_6"/>
    <property type="match status" value="1"/>
</dbReference>
<dbReference type="PANTHER" id="PTHR10272">
    <property type="entry name" value="PLATELET-ACTIVATING FACTOR ACETYLHYDROLASE"/>
    <property type="match status" value="1"/>
</dbReference>
<dbReference type="InterPro" id="IPR029058">
    <property type="entry name" value="AB_hydrolase_fold"/>
</dbReference>
<evidence type="ECO:0000259" key="4">
    <source>
        <dbReference type="Pfam" id="PF12697"/>
    </source>
</evidence>
<dbReference type="Proteomes" id="UP000609530">
    <property type="component" value="Unassembled WGS sequence"/>
</dbReference>
<organism evidence="5 6">
    <name type="scientific">Pseudomonas oryzicola</name>
    <dbReference type="NCBI Taxonomy" id="485876"/>
    <lineage>
        <taxon>Bacteria</taxon>
        <taxon>Pseudomonadati</taxon>
        <taxon>Pseudomonadota</taxon>
        <taxon>Gammaproteobacteria</taxon>
        <taxon>Pseudomonadales</taxon>
        <taxon>Pseudomonadaceae</taxon>
        <taxon>Pseudomonas</taxon>
    </lineage>
</organism>
<evidence type="ECO:0000256" key="3">
    <source>
        <dbReference type="ARBA" id="ARBA00023098"/>
    </source>
</evidence>
<comment type="caution">
    <text evidence="5">The sequence shown here is derived from an EMBL/GenBank/DDBJ whole genome shotgun (WGS) entry which is preliminary data.</text>
</comment>
<accession>A0ABS6QAG7</accession>
<dbReference type="Gene3D" id="3.40.50.1820">
    <property type="entry name" value="alpha/beta hydrolase"/>
    <property type="match status" value="1"/>
</dbReference>
<dbReference type="InterPro" id="IPR000073">
    <property type="entry name" value="AB_hydrolase_1"/>
</dbReference>
<evidence type="ECO:0000313" key="5">
    <source>
        <dbReference type="EMBL" id="MBV4491165.1"/>
    </source>
</evidence>
<proteinExistence type="predicted"/>
<protein>
    <submittedName>
        <fullName evidence="5">Alpha/beta fold hydrolase</fullName>
    </submittedName>
</protein>
<keyword evidence="3" id="KW-0443">Lipid metabolism</keyword>
<keyword evidence="6" id="KW-1185">Reference proteome</keyword>
<evidence type="ECO:0000313" key="6">
    <source>
        <dbReference type="Proteomes" id="UP000609530"/>
    </source>
</evidence>
<dbReference type="RefSeq" id="WP_186676988.1">
    <property type="nucleotide sequence ID" value="NZ_JABWRZ020000001.1"/>
</dbReference>
<sequence length="349" mass="36850">MKTVLGLLLFISLQLPAFAGYKTIGFQASILSDEQNARPLELVIWYPSTTTAAPRLVADTAVFIGDLAVHDAPPAAGTYPLVVLSHGFRGNWGNQSWLASALAHQGFIVAAVNHPGTTTRDRGPAAAAQLWQRPIDLRRAIDAVMARADQVGRVAKGQVAVVGHSLGGWTALEIAGARFDPARFAQDCVTHPQLSSCSVYKQINPDRDPVSQARLGGDLRDDRVTAIVTLDLGLSRGLSDESLAALPVPALVIAAGAPSADLPAQLESADLAKRLPAATSRYVEIADASHFSFLSPCKPGAVALLEEDAAGDGVICRDGNSARARTQIQLQIASLVSGFLQQHFAMADR</sequence>
<feature type="domain" description="AB hydrolase-1" evidence="4">
    <location>
        <begin position="82"/>
        <end position="296"/>
    </location>
</feature>
<dbReference type="PIRSF" id="PIRSF031982">
    <property type="entry name" value="UCP031982_abhydr"/>
    <property type="match status" value="1"/>
</dbReference>
<dbReference type="PANTHER" id="PTHR10272:SF0">
    <property type="entry name" value="PLATELET-ACTIVATING FACTOR ACETYLHYDROLASE"/>
    <property type="match status" value="1"/>
</dbReference>
<keyword evidence="1 5" id="KW-0378">Hydrolase</keyword>
<dbReference type="EMBL" id="JABWRZ020000001">
    <property type="protein sequence ID" value="MBV4491165.1"/>
    <property type="molecule type" value="Genomic_DNA"/>
</dbReference>
<dbReference type="GO" id="GO:0016787">
    <property type="term" value="F:hydrolase activity"/>
    <property type="evidence" value="ECO:0007669"/>
    <property type="project" value="UniProtKB-KW"/>
</dbReference>
<dbReference type="InterPro" id="IPR016986">
    <property type="entry name" value="UCP031982_abhydr"/>
</dbReference>
<dbReference type="SUPFAM" id="SSF53474">
    <property type="entry name" value="alpha/beta-Hydrolases"/>
    <property type="match status" value="1"/>
</dbReference>
<evidence type="ECO:0000256" key="2">
    <source>
        <dbReference type="ARBA" id="ARBA00022963"/>
    </source>
</evidence>
<reference evidence="5 6" key="1">
    <citation type="journal article" date="2020" name="Microorganisms">
        <title>Reliable Identification of Environmental Pseudomonas Isolates Using the rpoD Gene.</title>
        <authorList>
            <consortium name="The Broad Institute Genome Sequencing Platform"/>
            <person name="Girard L."/>
            <person name="Lood C."/>
            <person name="Rokni-Zadeh H."/>
            <person name="van Noort V."/>
            <person name="Lavigne R."/>
            <person name="De Mot R."/>
        </authorList>
    </citation>
    <scope>NUCLEOTIDE SEQUENCE [LARGE SCALE GENOMIC DNA]</scope>
    <source>
        <strain evidence="5 6">RD9SR1</strain>
    </source>
</reference>
<gene>
    <name evidence="5" type="ORF">HU760_011230</name>
</gene>
<name>A0ABS6QAG7_9PSED</name>
<keyword evidence="2" id="KW-0442">Lipid degradation</keyword>